<evidence type="ECO:0000259" key="6">
    <source>
        <dbReference type="PROSITE" id="PS51194"/>
    </source>
</evidence>
<dbReference type="GO" id="GO:0005524">
    <property type="term" value="F:ATP binding"/>
    <property type="evidence" value="ECO:0007669"/>
    <property type="project" value="UniProtKB-KW"/>
</dbReference>
<dbReference type="SMART" id="SM00490">
    <property type="entry name" value="HELICc"/>
    <property type="match status" value="1"/>
</dbReference>
<evidence type="ECO:0000256" key="4">
    <source>
        <dbReference type="ARBA" id="ARBA00022840"/>
    </source>
</evidence>
<dbReference type="GO" id="GO:0004386">
    <property type="term" value="F:helicase activity"/>
    <property type="evidence" value="ECO:0007669"/>
    <property type="project" value="UniProtKB-KW"/>
</dbReference>
<keyword evidence="2" id="KW-0378">Hydrolase</keyword>
<keyword evidence="8" id="KW-1185">Reference proteome</keyword>
<keyword evidence="1" id="KW-0547">Nucleotide-binding</keyword>
<evidence type="ECO:0000256" key="1">
    <source>
        <dbReference type="ARBA" id="ARBA00022741"/>
    </source>
</evidence>
<dbReference type="InterPro" id="IPR024012">
    <property type="entry name" value="Dnd_restrict_put"/>
</dbReference>
<keyword evidence="4" id="KW-0067">ATP-binding</keyword>
<sequence>MTGVEKLPLPMLPAELKLRGYQEQAIQNWLRNQGKGTLKMATGSGKTITALAIATQAYQQLGLKALIVVCPYRHLVIQWARECEKFGLQPILAFESVRRWQGQLGSDLYSVQAGHQPFLTVVTTNATFMSDGFQSQLTYFPEPTLLVGDEAHNFGSNQLVRSLPSSIRYRLALSATPERYFDEVGTAELYEYFGPVLEPEFTLRDAILQGALVHYLYYPILVSLTEREAERYTVLAKKIRRLIGMGGLEDENPALTPLLLERSRLIGSAANKIEALKNLMRDRLGTSHTLFYCGDGTVEDAVSAESRRQLDVVAQLLGRDLGYRINTYTAETPLEDRTDLHHLFESGELQGLVAIRCLDEGVDIPAIQTAVILASSNNPRQFVQRRGRILRRHPHKSRATLFDMIVVPPESDSDTFEIDRQLLRRELVRFVEFADLADNAGEARLKLLDLQQHYQLLDL</sequence>
<dbReference type="Pfam" id="PF04851">
    <property type="entry name" value="ResIII"/>
    <property type="match status" value="1"/>
</dbReference>
<dbReference type="AlphaFoldDB" id="A0ABD4T0V2"/>
<dbReference type="InterPro" id="IPR014001">
    <property type="entry name" value="Helicase_ATP-bd"/>
</dbReference>
<dbReference type="InterPro" id="IPR001650">
    <property type="entry name" value="Helicase_C-like"/>
</dbReference>
<evidence type="ECO:0000313" key="7">
    <source>
        <dbReference type="EMBL" id="MCM1982159.1"/>
    </source>
</evidence>
<dbReference type="PANTHER" id="PTHR11274">
    <property type="entry name" value="RAD25/XP-B DNA REPAIR HELICASE"/>
    <property type="match status" value="1"/>
</dbReference>
<feature type="domain" description="Helicase ATP-binding" evidence="5">
    <location>
        <begin position="27"/>
        <end position="195"/>
    </location>
</feature>
<proteinExistence type="predicted"/>
<dbReference type="InterPro" id="IPR027417">
    <property type="entry name" value="P-loop_NTPase"/>
</dbReference>
<dbReference type="PANTHER" id="PTHR11274:SF0">
    <property type="entry name" value="GENERAL TRANSCRIPTION AND DNA REPAIR FACTOR IIH HELICASE SUBUNIT XPB"/>
    <property type="match status" value="1"/>
</dbReference>
<evidence type="ECO:0000313" key="8">
    <source>
        <dbReference type="Proteomes" id="UP000031561"/>
    </source>
</evidence>
<evidence type="ECO:0000256" key="2">
    <source>
        <dbReference type="ARBA" id="ARBA00022801"/>
    </source>
</evidence>
<dbReference type="CDD" id="cd17926">
    <property type="entry name" value="DEXHc_RE"/>
    <property type="match status" value="1"/>
</dbReference>
<dbReference type="SUPFAM" id="SSF52540">
    <property type="entry name" value="P-loop containing nucleoside triphosphate hydrolases"/>
    <property type="match status" value="1"/>
</dbReference>
<dbReference type="PROSITE" id="PS51194">
    <property type="entry name" value="HELICASE_CTER"/>
    <property type="match status" value="1"/>
</dbReference>
<dbReference type="Proteomes" id="UP000031561">
    <property type="component" value="Unassembled WGS sequence"/>
</dbReference>
<dbReference type="RefSeq" id="WP_250833261.1">
    <property type="nucleotide sequence ID" value="NZ_JTHE03000033.1"/>
</dbReference>
<reference evidence="7 8" key="1">
    <citation type="journal article" date="2015" name="Genome Announc.">
        <title>Draft Genome Sequence of Filamentous Marine Cyanobacterium Lyngbya confervoides Strain BDU141951.</title>
        <authorList>
            <person name="Chandrababunaidu M.M."/>
            <person name="Sen D."/>
            <person name="Tripathy S."/>
        </authorList>
    </citation>
    <scope>NUCLEOTIDE SEQUENCE [LARGE SCALE GENOMIC DNA]</scope>
    <source>
        <strain evidence="7 8">BDU141951</strain>
    </source>
</reference>
<gene>
    <name evidence="7" type="ORF">QQ91_0004850</name>
</gene>
<dbReference type="NCBIfam" id="TIGR04095">
    <property type="entry name" value="dnd_restrict_1"/>
    <property type="match status" value="1"/>
</dbReference>
<keyword evidence="3" id="KW-0347">Helicase</keyword>
<feature type="domain" description="Helicase C-terminal" evidence="6">
    <location>
        <begin position="285"/>
        <end position="451"/>
    </location>
</feature>
<dbReference type="GO" id="GO:0016787">
    <property type="term" value="F:hydrolase activity"/>
    <property type="evidence" value="ECO:0007669"/>
    <property type="project" value="UniProtKB-KW"/>
</dbReference>
<dbReference type="PROSITE" id="PS51192">
    <property type="entry name" value="HELICASE_ATP_BIND_1"/>
    <property type="match status" value="1"/>
</dbReference>
<comment type="caution">
    <text evidence="7">The sequence shown here is derived from an EMBL/GenBank/DDBJ whole genome shotgun (WGS) entry which is preliminary data.</text>
</comment>
<dbReference type="SMART" id="SM00487">
    <property type="entry name" value="DEXDc"/>
    <property type="match status" value="1"/>
</dbReference>
<accession>A0ABD4T0V2</accession>
<evidence type="ECO:0000256" key="3">
    <source>
        <dbReference type="ARBA" id="ARBA00022806"/>
    </source>
</evidence>
<evidence type="ECO:0000259" key="5">
    <source>
        <dbReference type="PROSITE" id="PS51192"/>
    </source>
</evidence>
<name>A0ABD4T0V2_9CYAN</name>
<organism evidence="7 8">
    <name type="scientific">Lyngbya confervoides BDU141951</name>
    <dbReference type="NCBI Taxonomy" id="1574623"/>
    <lineage>
        <taxon>Bacteria</taxon>
        <taxon>Bacillati</taxon>
        <taxon>Cyanobacteriota</taxon>
        <taxon>Cyanophyceae</taxon>
        <taxon>Oscillatoriophycideae</taxon>
        <taxon>Oscillatoriales</taxon>
        <taxon>Microcoleaceae</taxon>
        <taxon>Lyngbya</taxon>
    </lineage>
</organism>
<dbReference type="Pfam" id="PF00271">
    <property type="entry name" value="Helicase_C"/>
    <property type="match status" value="1"/>
</dbReference>
<dbReference type="EMBL" id="JTHE03000033">
    <property type="protein sequence ID" value="MCM1982159.1"/>
    <property type="molecule type" value="Genomic_DNA"/>
</dbReference>
<dbReference type="InterPro" id="IPR050615">
    <property type="entry name" value="ATP-dep_DNA_Helicase"/>
</dbReference>
<protein>
    <submittedName>
        <fullName evidence="7">DNA phosphorothioation system restriction enzyme</fullName>
    </submittedName>
</protein>
<dbReference type="Gene3D" id="3.40.50.300">
    <property type="entry name" value="P-loop containing nucleotide triphosphate hydrolases"/>
    <property type="match status" value="2"/>
</dbReference>
<dbReference type="InterPro" id="IPR006935">
    <property type="entry name" value="Helicase/UvrB_N"/>
</dbReference>